<feature type="transmembrane region" description="Helical" evidence="1">
    <location>
        <begin position="140"/>
        <end position="158"/>
    </location>
</feature>
<dbReference type="EMBL" id="DPBP01000022">
    <property type="protein sequence ID" value="HCE17258.1"/>
    <property type="molecule type" value="Genomic_DNA"/>
</dbReference>
<feature type="transmembrane region" description="Helical" evidence="1">
    <location>
        <begin position="80"/>
        <end position="98"/>
    </location>
</feature>
<accession>A0A3D1JHL1</accession>
<evidence type="ECO:0000313" key="2">
    <source>
        <dbReference type="EMBL" id="HCE17258.1"/>
    </source>
</evidence>
<evidence type="ECO:0000256" key="1">
    <source>
        <dbReference type="SAM" id="Phobius"/>
    </source>
</evidence>
<name>A0A3D1JHL1_9CHLR</name>
<sequence>MIRGLLRELLSSPLYRDFRFQLRLVTMAGGLFLFVFPSLVGMSLFYVDLLTRRPEWQGNRLQLSGLEAFAPLLGDTVTRGVVLGLIFLLGLVCMLSAAHDEPRLAPVLDALGLVLVVYSLFFLTTASDRCIPSVGCSREFFFTAVVLAYVFGLAGVWIPRISRRLTAWLALPYLSVLLYQSFLWLVTLARTPWISLDWPVVHAVLLFTATMILPVLVAWIGLAGKPG</sequence>
<organism evidence="2 3">
    <name type="scientific">Anaerolinea thermolimosa</name>
    <dbReference type="NCBI Taxonomy" id="229919"/>
    <lineage>
        <taxon>Bacteria</taxon>
        <taxon>Bacillati</taxon>
        <taxon>Chloroflexota</taxon>
        <taxon>Anaerolineae</taxon>
        <taxon>Anaerolineales</taxon>
        <taxon>Anaerolineaceae</taxon>
        <taxon>Anaerolinea</taxon>
    </lineage>
</organism>
<keyword evidence="1" id="KW-1133">Transmembrane helix</keyword>
<dbReference type="Proteomes" id="UP000264141">
    <property type="component" value="Unassembled WGS sequence"/>
</dbReference>
<keyword evidence="1" id="KW-0812">Transmembrane</keyword>
<keyword evidence="1" id="KW-0472">Membrane</keyword>
<reference evidence="2 3" key="1">
    <citation type="journal article" date="2018" name="Nat. Biotechnol.">
        <title>A standardized bacterial taxonomy based on genome phylogeny substantially revises the tree of life.</title>
        <authorList>
            <person name="Parks D.H."/>
            <person name="Chuvochina M."/>
            <person name="Waite D.W."/>
            <person name="Rinke C."/>
            <person name="Skarshewski A."/>
            <person name="Chaumeil P.A."/>
            <person name="Hugenholtz P."/>
        </authorList>
    </citation>
    <scope>NUCLEOTIDE SEQUENCE [LARGE SCALE GENOMIC DNA]</scope>
    <source>
        <strain evidence="2">UBA8781</strain>
    </source>
</reference>
<protein>
    <submittedName>
        <fullName evidence="2">Uncharacterized protein</fullName>
    </submittedName>
</protein>
<comment type="caution">
    <text evidence="2">The sequence shown here is derived from an EMBL/GenBank/DDBJ whole genome shotgun (WGS) entry which is preliminary data.</text>
</comment>
<feature type="transmembrane region" description="Helical" evidence="1">
    <location>
        <begin position="165"/>
        <end position="186"/>
    </location>
</feature>
<feature type="transmembrane region" description="Helical" evidence="1">
    <location>
        <begin position="198"/>
        <end position="222"/>
    </location>
</feature>
<evidence type="ECO:0000313" key="3">
    <source>
        <dbReference type="Proteomes" id="UP000264141"/>
    </source>
</evidence>
<gene>
    <name evidence="2" type="ORF">DEQ80_05315</name>
</gene>
<proteinExistence type="predicted"/>
<dbReference type="AlphaFoldDB" id="A0A3D1JHL1"/>
<feature type="transmembrane region" description="Helical" evidence="1">
    <location>
        <begin position="20"/>
        <end position="47"/>
    </location>
</feature>
<feature type="transmembrane region" description="Helical" evidence="1">
    <location>
        <begin position="110"/>
        <end position="128"/>
    </location>
</feature>